<keyword evidence="4 6" id="KW-0862">Zinc</keyword>
<gene>
    <name evidence="8" type="ORF">TRFO_14756</name>
</gene>
<comment type="cofactor">
    <cofactor evidence="1">
        <name>Zn(2+)</name>
        <dbReference type="ChEBI" id="CHEBI:29105"/>
    </cofactor>
</comment>
<accession>A0A1J4KZ07</accession>
<dbReference type="PANTHER" id="PTHR11085:SF9">
    <property type="entry name" value="NAD-DEPENDENT PROTEIN DEACETYLASE SIRTUIN-1"/>
    <property type="match status" value="1"/>
</dbReference>
<dbReference type="InterPro" id="IPR026591">
    <property type="entry name" value="Sirtuin_cat_small_dom_sf"/>
</dbReference>
<dbReference type="VEuPathDB" id="TrichDB:TRFO_14756"/>
<dbReference type="Gene3D" id="3.40.50.1220">
    <property type="entry name" value="TPP-binding domain"/>
    <property type="match status" value="1"/>
</dbReference>
<dbReference type="GO" id="GO:0005634">
    <property type="term" value="C:nucleus"/>
    <property type="evidence" value="ECO:0007669"/>
    <property type="project" value="TreeGrafter"/>
</dbReference>
<keyword evidence="5" id="KW-0520">NAD</keyword>
<dbReference type="InterPro" id="IPR050134">
    <property type="entry name" value="NAD-dep_sirtuin_deacylases"/>
</dbReference>
<reference evidence="8" key="1">
    <citation type="submission" date="2016-10" db="EMBL/GenBank/DDBJ databases">
        <authorList>
            <person name="Benchimol M."/>
            <person name="Almeida L.G."/>
            <person name="Vasconcelos A.T."/>
            <person name="Perreira-Neves A."/>
            <person name="Rosa I.A."/>
            <person name="Tasca T."/>
            <person name="Bogo M.R."/>
            <person name="de Souza W."/>
        </authorList>
    </citation>
    <scope>NUCLEOTIDE SEQUENCE [LARGE SCALE GENOMIC DNA]</scope>
    <source>
        <strain evidence="8">K</strain>
    </source>
</reference>
<dbReference type="OrthoDB" id="420264at2759"/>
<feature type="binding site" evidence="6">
    <location>
        <position position="166"/>
    </location>
    <ligand>
        <name>Zn(2+)</name>
        <dbReference type="ChEBI" id="CHEBI:29105"/>
    </ligand>
</feature>
<evidence type="ECO:0000259" key="7">
    <source>
        <dbReference type="PROSITE" id="PS50305"/>
    </source>
</evidence>
<dbReference type="AlphaFoldDB" id="A0A1J4KZ07"/>
<dbReference type="GO" id="GO:0017136">
    <property type="term" value="F:histone deacetylase activity, NAD-dependent"/>
    <property type="evidence" value="ECO:0007669"/>
    <property type="project" value="TreeGrafter"/>
</dbReference>
<dbReference type="PROSITE" id="PS50305">
    <property type="entry name" value="SIRTUIN"/>
    <property type="match status" value="1"/>
</dbReference>
<comment type="caution">
    <text evidence="8">The sequence shown here is derived from an EMBL/GenBank/DDBJ whole genome shotgun (WGS) entry which is preliminary data.</text>
</comment>
<dbReference type="PANTHER" id="PTHR11085">
    <property type="entry name" value="NAD-DEPENDENT PROTEIN DEACYLASE SIRTUIN-5, MITOCHONDRIAL-RELATED"/>
    <property type="match status" value="1"/>
</dbReference>
<keyword evidence="2" id="KW-0808">Transferase</keyword>
<feature type="binding site" evidence="6">
    <location>
        <position position="190"/>
    </location>
    <ligand>
        <name>Zn(2+)</name>
        <dbReference type="ChEBI" id="CHEBI:29105"/>
    </ligand>
</feature>
<evidence type="ECO:0000256" key="2">
    <source>
        <dbReference type="ARBA" id="ARBA00022679"/>
    </source>
</evidence>
<dbReference type="InterPro" id="IPR026590">
    <property type="entry name" value="Ssirtuin_cat_dom"/>
</dbReference>
<feature type="domain" description="Deacetylase sirtuin-type" evidence="7">
    <location>
        <begin position="31"/>
        <end position="280"/>
    </location>
</feature>
<dbReference type="GO" id="GO:0046872">
    <property type="term" value="F:metal ion binding"/>
    <property type="evidence" value="ECO:0007669"/>
    <property type="project" value="UniProtKB-KW"/>
</dbReference>
<dbReference type="GO" id="GO:0070403">
    <property type="term" value="F:NAD+ binding"/>
    <property type="evidence" value="ECO:0007669"/>
    <property type="project" value="InterPro"/>
</dbReference>
<feature type="binding site" evidence="6">
    <location>
        <position position="163"/>
    </location>
    <ligand>
        <name>Zn(2+)</name>
        <dbReference type="ChEBI" id="CHEBI:29105"/>
    </ligand>
</feature>
<evidence type="ECO:0000256" key="5">
    <source>
        <dbReference type="ARBA" id="ARBA00023027"/>
    </source>
</evidence>
<dbReference type="Proteomes" id="UP000179807">
    <property type="component" value="Unassembled WGS sequence"/>
</dbReference>
<evidence type="ECO:0000313" key="9">
    <source>
        <dbReference type="Proteomes" id="UP000179807"/>
    </source>
</evidence>
<feature type="active site" description="Proton acceptor" evidence="6">
    <location>
        <position position="155"/>
    </location>
</feature>
<keyword evidence="9" id="KW-1185">Reference proteome</keyword>
<evidence type="ECO:0000256" key="3">
    <source>
        <dbReference type="ARBA" id="ARBA00022723"/>
    </source>
</evidence>
<dbReference type="InterPro" id="IPR029035">
    <property type="entry name" value="DHS-like_NAD/FAD-binding_dom"/>
</dbReference>
<feature type="binding site" evidence="6">
    <location>
        <position position="187"/>
    </location>
    <ligand>
        <name>Zn(2+)</name>
        <dbReference type="ChEBI" id="CHEBI:29105"/>
    </ligand>
</feature>
<evidence type="ECO:0000256" key="1">
    <source>
        <dbReference type="ARBA" id="ARBA00001947"/>
    </source>
</evidence>
<evidence type="ECO:0000313" key="8">
    <source>
        <dbReference type="EMBL" id="OHT14821.1"/>
    </source>
</evidence>
<dbReference type="Gene3D" id="3.30.1600.10">
    <property type="entry name" value="SIR2/SIRT2 'Small Domain"/>
    <property type="match status" value="1"/>
</dbReference>
<organism evidence="8 9">
    <name type="scientific">Tritrichomonas foetus</name>
    <dbReference type="NCBI Taxonomy" id="1144522"/>
    <lineage>
        <taxon>Eukaryota</taxon>
        <taxon>Metamonada</taxon>
        <taxon>Parabasalia</taxon>
        <taxon>Tritrichomonadida</taxon>
        <taxon>Tritrichomonadidae</taxon>
        <taxon>Tritrichomonas</taxon>
    </lineage>
</organism>
<dbReference type="RefSeq" id="XP_068367957.1">
    <property type="nucleotide sequence ID" value="XM_068498001.1"/>
</dbReference>
<proteinExistence type="predicted"/>
<dbReference type="InterPro" id="IPR003000">
    <property type="entry name" value="Sirtuin"/>
</dbReference>
<sequence>MQGVSQDNLWNLVFKLASQNDFPSPHQLISPKTPISQIHEVYNLINNANKIVVLMGAGASSGPDFRSPGGLYDSIARSGALSDPYDVFDLECYSQNPEIFWRFAHLVFPTEVPVYSDTHLFVEALEKNNKLLRVYTQNVDTLEKGIPDSKLRCVHGSWRHNHCMNCGTEYSIEDIRPAVNAGAVPYCVGCGGIIKPGIVFFGQPTNLDESEAYRDALEADLLIVAGTSLKVEPISELPRVMKNVPSILINREPVNCIFNAELIGDSSDVVRSIVYELGWVFDQIDTQNQNEINNFTSIQNSMNNDRPQIEPILYPPNKFVFPSKSEYSTSIAETGRNMFLVTPRRADPSDFD</sequence>
<dbReference type="SUPFAM" id="SSF52467">
    <property type="entry name" value="DHS-like NAD/FAD-binding domain"/>
    <property type="match status" value="1"/>
</dbReference>
<evidence type="ECO:0000256" key="4">
    <source>
        <dbReference type="ARBA" id="ARBA00022833"/>
    </source>
</evidence>
<protein>
    <submittedName>
        <fullName evidence="8">Transcriptional regulator, Sir2 family protein</fullName>
    </submittedName>
</protein>
<name>A0A1J4KZ07_9EUKA</name>
<dbReference type="GeneID" id="94832705"/>
<dbReference type="Pfam" id="PF02146">
    <property type="entry name" value="SIR2"/>
    <property type="match status" value="1"/>
</dbReference>
<evidence type="ECO:0000256" key="6">
    <source>
        <dbReference type="PROSITE-ProRule" id="PRU00236"/>
    </source>
</evidence>
<keyword evidence="3 6" id="KW-0479">Metal-binding</keyword>
<dbReference type="EMBL" id="MLAK01000314">
    <property type="protein sequence ID" value="OHT14821.1"/>
    <property type="molecule type" value="Genomic_DNA"/>
</dbReference>